<comment type="caution">
    <text evidence="3">The sequence shown here is derived from an EMBL/GenBank/DDBJ whole genome shotgun (WGS) entry which is preliminary data.</text>
</comment>
<evidence type="ECO:0008006" key="5">
    <source>
        <dbReference type="Google" id="ProtNLM"/>
    </source>
</evidence>
<evidence type="ECO:0000313" key="3">
    <source>
        <dbReference type="EMBL" id="MVX57995.1"/>
    </source>
</evidence>
<reference evidence="3 4" key="1">
    <citation type="submission" date="2019-12" db="EMBL/GenBank/DDBJ databases">
        <title>Microbes associate with the intestines of laboratory mice.</title>
        <authorList>
            <person name="Navarre W."/>
            <person name="Wong E."/>
        </authorList>
    </citation>
    <scope>NUCLEOTIDE SEQUENCE [LARGE SCALE GENOMIC DNA]</scope>
    <source>
        <strain evidence="3 4">NM82_D38</strain>
    </source>
</reference>
<gene>
    <name evidence="3" type="ORF">E5987_12510</name>
</gene>
<keyword evidence="2" id="KW-0812">Transmembrane</keyword>
<dbReference type="RefSeq" id="WP_160336402.1">
    <property type="nucleotide sequence ID" value="NZ_WSRP01000077.1"/>
</dbReference>
<dbReference type="Proteomes" id="UP000472580">
    <property type="component" value="Unassembled WGS sequence"/>
</dbReference>
<dbReference type="AlphaFoldDB" id="A0A6L6YJT2"/>
<sequence length="126" mass="14193">MNLINVLKIGAAAAALIFTYWIGVQNGRDSEELRSARTQISALTAALEEHKAKQTSDALALSELRVAESASRNELDRMRNQLADVERMSKTNADRERNRCLRLAVEGRELLDQAQRAIRFCAENHR</sequence>
<evidence type="ECO:0000256" key="2">
    <source>
        <dbReference type="SAM" id="Phobius"/>
    </source>
</evidence>
<protein>
    <recommendedName>
        <fullName evidence="5">DUF2570 domain-containing protein</fullName>
    </recommendedName>
</protein>
<dbReference type="EMBL" id="WSRP01000077">
    <property type="protein sequence ID" value="MVX57995.1"/>
    <property type="molecule type" value="Genomic_DNA"/>
</dbReference>
<keyword evidence="2" id="KW-0472">Membrane</keyword>
<organism evidence="3 4">
    <name type="scientific">Parasutterella muris</name>
    <dbReference type="NCBI Taxonomy" id="2565572"/>
    <lineage>
        <taxon>Bacteria</taxon>
        <taxon>Pseudomonadati</taxon>
        <taxon>Pseudomonadota</taxon>
        <taxon>Betaproteobacteria</taxon>
        <taxon>Burkholderiales</taxon>
        <taxon>Sutterellaceae</taxon>
        <taxon>Parasutterella</taxon>
    </lineage>
</organism>
<feature type="coiled-coil region" evidence="1">
    <location>
        <begin position="33"/>
        <end position="88"/>
    </location>
</feature>
<dbReference type="OrthoDB" id="9170939at2"/>
<accession>A0A6L6YJT2</accession>
<name>A0A6L6YJT2_9BURK</name>
<evidence type="ECO:0000256" key="1">
    <source>
        <dbReference type="SAM" id="Coils"/>
    </source>
</evidence>
<proteinExistence type="predicted"/>
<keyword evidence="1" id="KW-0175">Coiled coil</keyword>
<feature type="transmembrane region" description="Helical" evidence="2">
    <location>
        <begin position="6"/>
        <end position="24"/>
    </location>
</feature>
<keyword evidence="4" id="KW-1185">Reference proteome</keyword>
<keyword evidence="2" id="KW-1133">Transmembrane helix</keyword>
<evidence type="ECO:0000313" key="4">
    <source>
        <dbReference type="Proteomes" id="UP000472580"/>
    </source>
</evidence>